<sequence>MRLWNISVSELVRAHNLKRNFFSSHFRVSSKIASKGCDGCAGGMVRNYTSTMIQRC</sequence>
<keyword evidence="2" id="KW-1185">Reference proteome</keyword>
<protein>
    <submittedName>
        <fullName evidence="1">Uncharacterized protein</fullName>
    </submittedName>
</protein>
<gene>
    <name evidence="1" type="ORF">BDU57DRAFT_510595</name>
</gene>
<dbReference type="Proteomes" id="UP000800096">
    <property type="component" value="Unassembled WGS sequence"/>
</dbReference>
<proteinExistence type="predicted"/>
<organism evidence="1 2">
    <name type="scientific">Ampelomyces quisqualis</name>
    <name type="common">Powdery mildew agent</name>
    <dbReference type="NCBI Taxonomy" id="50730"/>
    <lineage>
        <taxon>Eukaryota</taxon>
        <taxon>Fungi</taxon>
        <taxon>Dikarya</taxon>
        <taxon>Ascomycota</taxon>
        <taxon>Pezizomycotina</taxon>
        <taxon>Dothideomycetes</taxon>
        <taxon>Pleosporomycetidae</taxon>
        <taxon>Pleosporales</taxon>
        <taxon>Pleosporineae</taxon>
        <taxon>Phaeosphaeriaceae</taxon>
        <taxon>Ampelomyces</taxon>
    </lineage>
</organism>
<accession>A0A6A5R0R7</accession>
<dbReference type="EMBL" id="ML979132">
    <property type="protein sequence ID" value="KAF1921665.1"/>
    <property type="molecule type" value="Genomic_DNA"/>
</dbReference>
<dbReference type="AlphaFoldDB" id="A0A6A5R0R7"/>
<evidence type="ECO:0000313" key="2">
    <source>
        <dbReference type="Proteomes" id="UP000800096"/>
    </source>
</evidence>
<reference evidence="1" key="1">
    <citation type="journal article" date="2020" name="Stud. Mycol.">
        <title>101 Dothideomycetes genomes: a test case for predicting lifestyles and emergence of pathogens.</title>
        <authorList>
            <person name="Haridas S."/>
            <person name="Albert R."/>
            <person name="Binder M."/>
            <person name="Bloem J."/>
            <person name="Labutti K."/>
            <person name="Salamov A."/>
            <person name="Andreopoulos B."/>
            <person name="Baker S."/>
            <person name="Barry K."/>
            <person name="Bills G."/>
            <person name="Bluhm B."/>
            <person name="Cannon C."/>
            <person name="Castanera R."/>
            <person name="Culley D."/>
            <person name="Daum C."/>
            <person name="Ezra D."/>
            <person name="Gonzalez J."/>
            <person name="Henrissat B."/>
            <person name="Kuo A."/>
            <person name="Liang C."/>
            <person name="Lipzen A."/>
            <person name="Lutzoni F."/>
            <person name="Magnuson J."/>
            <person name="Mondo S."/>
            <person name="Nolan M."/>
            <person name="Ohm R."/>
            <person name="Pangilinan J."/>
            <person name="Park H.-J."/>
            <person name="Ramirez L."/>
            <person name="Alfaro M."/>
            <person name="Sun H."/>
            <person name="Tritt A."/>
            <person name="Yoshinaga Y."/>
            <person name="Zwiers L.-H."/>
            <person name="Turgeon B."/>
            <person name="Goodwin S."/>
            <person name="Spatafora J."/>
            <person name="Crous P."/>
            <person name="Grigoriev I."/>
        </authorList>
    </citation>
    <scope>NUCLEOTIDE SEQUENCE</scope>
    <source>
        <strain evidence="1">HMLAC05119</strain>
    </source>
</reference>
<evidence type="ECO:0000313" key="1">
    <source>
        <dbReference type="EMBL" id="KAF1921665.1"/>
    </source>
</evidence>
<name>A0A6A5R0R7_AMPQU</name>